<protein>
    <submittedName>
        <fullName evidence="3">Transmembrane protein, putative</fullName>
    </submittedName>
</protein>
<gene>
    <name evidence="3" type="ORF">TTHERM_001212840</name>
</gene>
<feature type="transmembrane region" description="Helical" evidence="2">
    <location>
        <begin position="271"/>
        <end position="292"/>
    </location>
</feature>
<keyword evidence="4" id="KW-1185">Reference proteome</keyword>
<dbReference type="GeneID" id="24441925"/>
<keyword evidence="2" id="KW-1133">Transmembrane helix</keyword>
<reference evidence="4" key="1">
    <citation type="journal article" date="2006" name="PLoS Biol.">
        <title>Macronuclear genome sequence of the ciliate Tetrahymena thermophila, a model eukaryote.</title>
        <authorList>
            <person name="Eisen J.A."/>
            <person name="Coyne R.S."/>
            <person name="Wu M."/>
            <person name="Wu D."/>
            <person name="Thiagarajan M."/>
            <person name="Wortman J.R."/>
            <person name="Badger J.H."/>
            <person name="Ren Q."/>
            <person name="Amedeo P."/>
            <person name="Jones K.M."/>
            <person name="Tallon L.J."/>
            <person name="Delcher A.L."/>
            <person name="Salzberg S.L."/>
            <person name="Silva J.C."/>
            <person name="Haas B.J."/>
            <person name="Majoros W.H."/>
            <person name="Farzad M."/>
            <person name="Carlton J.M."/>
            <person name="Smith R.K. Jr."/>
            <person name="Garg J."/>
            <person name="Pearlman R.E."/>
            <person name="Karrer K.M."/>
            <person name="Sun L."/>
            <person name="Manning G."/>
            <person name="Elde N.C."/>
            <person name="Turkewitz A.P."/>
            <person name="Asai D.J."/>
            <person name="Wilkes D.E."/>
            <person name="Wang Y."/>
            <person name="Cai H."/>
            <person name="Collins K."/>
            <person name="Stewart B.A."/>
            <person name="Lee S.R."/>
            <person name="Wilamowska K."/>
            <person name="Weinberg Z."/>
            <person name="Ruzzo W.L."/>
            <person name="Wloga D."/>
            <person name="Gaertig J."/>
            <person name="Frankel J."/>
            <person name="Tsao C.-C."/>
            <person name="Gorovsky M.A."/>
            <person name="Keeling P.J."/>
            <person name="Waller R.F."/>
            <person name="Patron N.J."/>
            <person name="Cherry J.M."/>
            <person name="Stover N.A."/>
            <person name="Krieger C.J."/>
            <person name="del Toro C."/>
            <person name="Ryder H.F."/>
            <person name="Williamson S.C."/>
            <person name="Barbeau R.A."/>
            <person name="Hamilton E.P."/>
            <person name="Orias E."/>
        </authorList>
    </citation>
    <scope>NUCLEOTIDE SEQUENCE [LARGE SCALE GENOMIC DNA]</scope>
    <source>
        <strain evidence="4">SB210</strain>
    </source>
</reference>
<keyword evidence="2 3" id="KW-0812">Transmembrane</keyword>
<accession>W7XIR6</accession>
<dbReference type="KEGG" id="tet:TTHERM_001212840"/>
<evidence type="ECO:0000313" key="4">
    <source>
        <dbReference type="Proteomes" id="UP000009168"/>
    </source>
</evidence>
<dbReference type="Pfam" id="PF04199">
    <property type="entry name" value="Cyclase"/>
    <property type="match status" value="1"/>
</dbReference>
<dbReference type="InterPro" id="IPR007325">
    <property type="entry name" value="KFase/CYL"/>
</dbReference>
<name>W7XIR6_TETTS</name>
<evidence type="ECO:0000256" key="2">
    <source>
        <dbReference type="SAM" id="Phobius"/>
    </source>
</evidence>
<dbReference type="Proteomes" id="UP000009168">
    <property type="component" value="Unassembled WGS sequence"/>
</dbReference>
<dbReference type="RefSeq" id="XP_012653939.1">
    <property type="nucleotide sequence ID" value="XM_012798485.1"/>
</dbReference>
<dbReference type="EMBL" id="GG662641">
    <property type="protein sequence ID" value="EWS73549.1"/>
    <property type="molecule type" value="Genomic_DNA"/>
</dbReference>
<evidence type="ECO:0000256" key="1">
    <source>
        <dbReference type="ARBA" id="ARBA00007865"/>
    </source>
</evidence>
<dbReference type="GO" id="GO:0004061">
    <property type="term" value="F:arylformamidase activity"/>
    <property type="evidence" value="ECO:0007669"/>
    <property type="project" value="InterPro"/>
</dbReference>
<dbReference type="InParanoid" id="W7XIR6"/>
<evidence type="ECO:0000313" key="3">
    <source>
        <dbReference type="EMBL" id="EWS73549.1"/>
    </source>
</evidence>
<keyword evidence="2" id="KW-0472">Membrane</keyword>
<dbReference type="InterPro" id="IPR037175">
    <property type="entry name" value="KFase_sf"/>
</dbReference>
<proteinExistence type="inferred from homology"/>
<dbReference type="GO" id="GO:0019441">
    <property type="term" value="P:L-tryptophan catabolic process to kynurenine"/>
    <property type="evidence" value="ECO:0007669"/>
    <property type="project" value="InterPro"/>
</dbReference>
<sequence>MYFYLIILFQLLKQSTIFKIIYDQNLLYLQIIKKFVINKQKSLGYMLRIALLIITIGQVLSDSCVYDVANFIDIYQILKTKQMIGLSQYSNNQSQTVMRILQNPNQNPQTPPPNLYDNYRVSNLFVPLQVIDMTSLLTSNPQSLFTIDLIKNWEKNFGKIPSDSIIFVRTNQNTKVFNGWETDALDFMFNSRNVIGIGHDQQLDNIPENQLQYFYNKLYISNAASLTQNNEYSNLVQIRKLSVTKDGWFVDIQSIIPQNVCSTPKRLVNQWWSVIIILVILLLIIYLIYYCCLKRFDKYNKEDFKPLDWEKRNQDGIYFNQEELHVPLQEMHESQQQQQKQQ</sequence>
<dbReference type="OrthoDB" id="7108654at2759"/>
<comment type="similarity">
    <text evidence="1">Belongs to the Cyclase 1 superfamily.</text>
</comment>
<dbReference type="AlphaFoldDB" id="W7XIR6"/>
<organism evidence="3 4">
    <name type="scientific">Tetrahymena thermophila (strain SB210)</name>
    <dbReference type="NCBI Taxonomy" id="312017"/>
    <lineage>
        <taxon>Eukaryota</taxon>
        <taxon>Sar</taxon>
        <taxon>Alveolata</taxon>
        <taxon>Ciliophora</taxon>
        <taxon>Intramacronucleata</taxon>
        <taxon>Oligohymenophorea</taxon>
        <taxon>Hymenostomatida</taxon>
        <taxon>Tetrahymenina</taxon>
        <taxon>Tetrahymenidae</taxon>
        <taxon>Tetrahymena</taxon>
    </lineage>
</organism>
<dbReference type="Gene3D" id="3.50.30.50">
    <property type="entry name" value="Putative cyclase"/>
    <property type="match status" value="1"/>
</dbReference>